<keyword evidence="2" id="KW-1185">Reference proteome</keyword>
<dbReference type="Proteomes" id="UP000192602">
    <property type="component" value="Unassembled WGS sequence"/>
</dbReference>
<dbReference type="OrthoDB" id="6346224at2"/>
<dbReference type="EMBL" id="FWWZ01000001">
    <property type="protein sequence ID" value="SMC10060.1"/>
    <property type="molecule type" value="Genomic_DNA"/>
</dbReference>
<dbReference type="InterPro" id="IPR029470">
    <property type="entry name" value="PDDEXK_4"/>
</dbReference>
<evidence type="ECO:0000313" key="2">
    <source>
        <dbReference type="Proteomes" id="UP000192602"/>
    </source>
</evidence>
<evidence type="ECO:0000313" key="1">
    <source>
        <dbReference type="EMBL" id="SMC10060.1"/>
    </source>
</evidence>
<protein>
    <submittedName>
        <fullName evidence="1">PD-(D/E)XK nuclease superfamily protein</fullName>
    </submittedName>
</protein>
<accession>A0A1W1WVK0</accession>
<gene>
    <name evidence="1" type="ORF">SAMN05660197_1895</name>
</gene>
<dbReference type="STRING" id="1069081.SAMN05660197_1895"/>
<name>A0A1W1WVK0_9BACT</name>
<reference evidence="2" key="1">
    <citation type="submission" date="2017-04" db="EMBL/GenBank/DDBJ databases">
        <authorList>
            <person name="Varghese N."/>
            <person name="Submissions S."/>
        </authorList>
    </citation>
    <scope>NUCLEOTIDE SEQUENCE [LARGE SCALE GENOMIC DNA]</scope>
    <source>
        <strain evidence="2">DSM 16512</strain>
    </source>
</reference>
<organism evidence="1 2">
    <name type="scientific">Nitratiruptor tergarcus DSM 16512</name>
    <dbReference type="NCBI Taxonomy" id="1069081"/>
    <lineage>
        <taxon>Bacteria</taxon>
        <taxon>Pseudomonadati</taxon>
        <taxon>Campylobacterota</taxon>
        <taxon>Epsilonproteobacteria</taxon>
        <taxon>Nautiliales</taxon>
        <taxon>Nitratiruptoraceae</taxon>
        <taxon>Nitratiruptor</taxon>
    </lineage>
</organism>
<proteinExistence type="predicted"/>
<sequence length="225" mass="27019">MHPEYIAQEKYEENLKKFFQKALFEYELYKKVKREIDRYLSTDFNFIDIISPDENKISILLKILLEPNGTHGQGNLFLELFLKQLKDLSKRDLFYSTKSVVIATEKPTDENRRIDIVIEFDDFIVAIENKPWAGEQDEQLEAYYNYLIKSKKDFILIFLAGTKRDPISISKEHKNSDKFLNTTYKALLVPWLKECYKNCESQKVKFFVKDFQEWIERNFKEMEEF</sequence>
<dbReference type="AlphaFoldDB" id="A0A1W1WVK0"/>
<dbReference type="Pfam" id="PF14281">
    <property type="entry name" value="PDDEXK_4"/>
    <property type="match status" value="1"/>
</dbReference>
<dbReference type="RefSeq" id="WP_084276438.1">
    <property type="nucleotide sequence ID" value="NZ_AP026671.1"/>
</dbReference>